<comment type="caution">
    <text evidence="2">The sequence shown here is derived from an EMBL/GenBank/DDBJ whole genome shotgun (WGS) entry which is preliminary data.</text>
</comment>
<keyword evidence="3" id="KW-1185">Reference proteome</keyword>
<gene>
    <name evidence="2" type="ORF">CR513_04149</name>
</gene>
<feature type="compositionally biased region" description="Acidic residues" evidence="1">
    <location>
        <begin position="266"/>
        <end position="279"/>
    </location>
</feature>
<organism evidence="2 3">
    <name type="scientific">Mucuna pruriens</name>
    <name type="common">Velvet bean</name>
    <name type="synonym">Dolichos pruriens</name>
    <dbReference type="NCBI Taxonomy" id="157652"/>
    <lineage>
        <taxon>Eukaryota</taxon>
        <taxon>Viridiplantae</taxon>
        <taxon>Streptophyta</taxon>
        <taxon>Embryophyta</taxon>
        <taxon>Tracheophyta</taxon>
        <taxon>Spermatophyta</taxon>
        <taxon>Magnoliopsida</taxon>
        <taxon>eudicotyledons</taxon>
        <taxon>Gunneridae</taxon>
        <taxon>Pentapetalae</taxon>
        <taxon>rosids</taxon>
        <taxon>fabids</taxon>
        <taxon>Fabales</taxon>
        <taxon>Fabaceae</taxon>
        <taxon>Papilionoideae</taxon>
        <taxon>50 kb inversion clade</taxon>
        <taxon>NPAAA clade</taxon>
        <taxon>indigoferoid/millettioid clade</taxon>
        <taxon>Phaseoleae</taxon>
        <taxon>Mucuna</taxon>
    </lineage>
</organism>
<dbReference type="Proteomes" id="UP000257109">
    <property type="component" value="Unassembled WGS sequence"/>
</dbReference>
<sequence length="291" mass="33073">MDGDVEDLSLMLEIFLILDFLDFARSAKVQFNLVQPFVMSSMDVKLLPLHHSIGLFLVDSGSDYRALVGGLYGLIILLSKPIFIDTFEHCFDNISKLPLEGEVSYHEEVKLLPQNARPFLVLKRINDNAYVLYMPQEFGGIDDPNLRTNSFQEGESYMSWGDQEGTQRDLARTIGESLQGPLTKGRLKKLEAKVQRNKDLLRGQGASKVGSTLFGLSSAFGRTLRLWTLRLDKRLNVTYEASWRFCEAFGRRCPLDDPLARPSLIVEEEEDDDDDDDDAPFITRLTKKKEK</sequence>
<dbReference type="AlphaFoldDB" id="A0A371I873"/>
<name>A0A371I873_MUCPR</name>
<accession>A0A371I873</accession>
<evidence type="ECO:0000313" key="2">
    <source>
        <dbReference type="EMBL" id="RDY11225.1"/>
    </source>
</evidence>
<dbReference type="EMBL" id="QJKJ01000683">
    <property type="protein sequence ID" value="RDY11225.1"/>
    <property type="molecule type" value="Genomic_DNA"/>
</dbReference>
<feature type="region of interest" description="Disordered" evidence="1">
    <location>
        <begin position="264"/>
        <end position="291"/>
    </location>
</feature>
<evidence type="ECO:0000256" key="1">
    <source>
        <dbReference type="SAM" id="MobiDB-lite"/>
    </source>
</evidence>
<protein>
    <submittedName>
        <fullName evidence="2">Uncharacterized protein</fullName>
    </submittedName>
</protein>
<feature type="non-terminal residue" evidence="2">
    <location>
        <position position="1"/>
    </location>
</feature>
<evidence type="ECO:0000313" key="3">
    <source>
        <dbReference type="Proteomes" id="UP000257109"/>
    </source>
</evidence>
<proteinExistence type="predicted"/>
<reference evidence="2" key="1">
    <citation type="submission" date="2018-05" db="EMBL/GenBank/DDBJ databases">
        <title>Draft genome of Mucuna pruriens seed.</title>
        <authorList>
            <person name="Nnadi N.E."/>
            <person name="Vos R."/>
            <person name="Hasami M.H."/>
            <person name="Devisetty U.K."/>
            <person name="Aguiy J.C."/>
        </authorList>
    </citation>
    <scope>NUCLEOTIDE SEQUENCE [LARGE SCALE GENOMIC DNA]</scope>
    <source>
        <strain evidence="2">JCA_2017</strain>
    </source>
</reference>